<dbReference type="STRING" id="1460663.A0A177D109"/>
<dbReference type="InterPro" id="IPR015943">
    <property type="entry name" value="WD40/YVTN_repeat-like_dom_sf"/>
</dbReference>
<organism evidence="5 6">
    <name type="scientific">Paraphaeosphaeria sporulosa</name>
    <dbReference type="NCBI Taxonomy" id="1460663"/>
    <lineage>
        <taxon>Eukaryota</taxon>
        <taxon>Fungi</taxon>
        <taxon>Dikarya</taxon>
        <taxon>Ascomycota</taxon>
        <taxon>Pezizomycotina</taxon>
        <taxon>Dothideomycetes</taxon>
        <taxon>Pleosporomycetidae</taxon>
        <taxon>Pleosporales</taxon>
        <taxon>Massarineae</taxon>
        <taxon>Didymosphaeriaceae</taxon>
        <taxon>Paraphaeosphaeria</taxon>
    </lineage>
</organism>
<dbReference type="InterPro" id="IPR040132">
    <property type="entry name" value="Tex1/THOC3"/>
</dbReference>
<dbReference type="Pfam" id="PF00400">
    <property type="entry name" value="WD40"/>
    <property type="match status" value="4"/>
</dbReference>
<evidence type="ECO:0000313" key="6">
    <source>
        <dbReference type="Proteomes" id="UP000077069"/>
    </source>
</evidence>
<dbReference type="SMART" id="SM00320">
    <property type="entry name" value="WD40"/>
    <property type="match status" value="6"/>
</dbReference>
<dbReference type="InParanoid" id="A0A177D109"/>
<dbReference type="RefSeq" id="XP_018043531.1">
    <property type="nucleotide sequence ID" value="XM_018182466.1"/>
</dbReference>
<keyword evidence="2" id="KW-0677">Repeat</keyword>
<dbReference type="GO" id="GO:0000445">
    <property type="term" value="C:THO complex part of transcription export complex"/>
    <property type="evidence" value="ECO:0007669"/>
    <property type="project" value="TreeGrafter"/>
</dbReference>
<dbReference type="PRINTS" id="PR00320">
    <property type="entry name" value="GPROTEINBRPT"/>
</dbReference>
<dbReference type="PROSITE" id="PS50294">
    <property type="entry name" value="WD_REPEATS_REGION"/>
    <property type="match status" value="2"/>
</dbReference>
<keyword evidence="6" id="KW-1185">Reference proteome</keyword>
<dbReference type="OrthoDB" id="340259at2759"/>
<evidence type="ECO:0000256" key="3">
    <source>
        <dbReference type="ARBA" id="ARBA00046343"/>
    </source>
</evidence>
<gene>
    <name evidence="5" type="ORF">CC84DRAFT_1212610</name>
</gene>
<dbReference type="InterPro" id="IPR019775">
    <property type="entry name" value="WD40_repeat_CS"/>
</dbReference>
<feature type="repeat" description="WD" evidence="4">
    <location>
        <begin position="41"/>
        <end position="66"/>
    </location>
</feature>
<dbReference type="Proteomes" id="UP000077069">
    <property type="component" value="Unassembled WGS sequence"/>
</dbReference>
<dbReference type="SUPFAM" id="SSF50978">
    <property type="entry name" value="WD40 repeat-like"/>
    <property type="match status" value="1"/>
</dbReference>
<dbReference type="PROSITE" id="PS50082">
    <property type="entry name" value="WD_REPEATS_2"/>
    <property type="match status" value="3"/>
</dbReference>
<accession>A0A177D109</accession>
<dbReference type="InterPro" id="IPR001680">
    <property type="entry name" value="WD40_rpt"/>
</dbReference>
<name>A0A177D109_9PLEO</name>
<dbReference type="PANTHER" id="PTHR22839">
    <property type="entry name" value="THO COMPLEX SUBUNIT 3 THO3"/>
    <property type="match status" value="1"/>
</dbReference>
<evidence type="ECO:0000313" key="5">
    <source>
        <dbReference type="EMBL" id="OAG13166.1"/>
    </source>
</evidence>
<dbReference type="GO" id="GO:0006406">
    <property type="term" value="P:mRNA export from nucleus"/>
    <property type="evidence" value="ECO:0007669"/>
    <property type="project" value="InterPro"/>
</dbReference>
<protein>
    <submittedName>
        <fullName evidence="5">WD40 repeat-like protein</fullName>
    </submittedName>
</protein>
<evidence type="ECO:0000256" key="1">
    <source>
        <dbReference type="ARBA" id="ARBA00022574"/>
    </source>
</evidence>
<dbReference type="GeneID" id="28765952"/>
<dbReference type="AlphaFoldDB" id="A0A177D109"/>
<dbReference type="InterPro" id="IPR020472">
    <property type="entry name" value="WD40_PAC1"/>
</dbReference>
<feature type="repeat" description="WD" evidence="4">
    <location>
        <begin position="109"/>
        <end position="131"/>
    </location>
</feature>
<feature type="repeat" description="WD" evidence="4">
    <location>
        <begin position="223"/>
        <end position="264"/>
    </location>
</feature>
<dbReference type="Gene3D" id="2.130.10.10">
    <property type="entry name" value="YVTN repeat-like/Quinoprotein amine dehydrogenase"/>
    <property type="match status" value="2"/>
</dbReference>
<sequence>MAPNQRGRSLAKEAFAPMFRKLKTSTYTDNVRPGVAPSHYIRTLSWNATGGFIATGAADRTLRIWNPERPNVKNSTELRLPLPTTKPAPNTPPTALERVAFHPLNEHELASSSTDGLVRLWDVRSRALTSTVRVGAPLAKGERDESPFTLAWTPDGTSLLAGRKDNLLCVIDRATGTVRQTHQEPLQTNQCVFDWEGACVYTTTGDGSVKILRYPSFEPALALNAHTASCMAVAYSPSGEYVAAGGGDALVSLWDTSEWICVRTLDLTGSAVKSIDFSFDGSYIAAGGEGAEEKRLNIAHVESGETVVSVEIPTPALQVAWHPSRYVLAYSADAHGLKIVGGMS</sequence>
<dbReference type="EMBL" id="KV441548">
    <property type="protein sequence ID" value="OAG13166.1"/>
    <property type="molecule type" value="Genomic_DNA"/>
</dbReference>
<dbReference type="PANTHER" id="PTHR22839:SF0">
    <property type="entry name" value="THO COMPLEX SUBUNIT 3"/>
    <property type="match status" value="1"/>
</dbReference>
<comment type="similarity">
    <text evidence="3">Belongs to the THOC3 family.</text>
</comment>
<reference evidence="5 6" key="1">
    <citation type="submission" date="2016-05" db="EMBL/GenBank/DDBJ databases">
        <title>Comparative analysis of secretome profiles of manganese(II)-oxidizing ascomycete fungi.</title>
        <authorList>
            <consortium name="DOE Joint Genome Institute"/>
            <person name="Zeiner C.A."/>
            <person name="Purvine S.O."/>
            <person name="Zink E.M."/>
            <person name="Wu S."/>
            <person name="Pasa-Tolic L."/>
            <person name="Chaput D.L."/>
            <person name="Haridas S."/>
            <person name="Grigoriev I.V."/>
            <person name="Santelli C.M."/>
            <person name="Hansel C.M."/>
        </authorList>
    </citation>
    <scope>NUCLEOTIDE SEQUENCE [LARGE SCALE GENOMIC DNA]</scope>
    <source>
        <strain evidence="5 6">AP3s5-JAC2a</strain>
    </source>
</reference>
<keyword evidence="1 4" id="KW-0853">WD repeat</keyword>
<dbReference type="PROSITE" id="PS00678">
    <property type="entry name" value="WD_REPEATS_1"/>
    <property type="match status" value="1"/>
</dbReference>
<dbReference type="InterPro" id="IPR036322">
    <property type="entry name" value="WD40_repeat_dom_sf"/>
</dbReference>
<evidence type="ECO:0000256" key="4">
    <source>
        <dbReference type="PROSITE-ProRule" id="PRU00221"/>
    </source>
</evidence>
<proteinExistence type="inferred from homology"/>
<evidence type="ECO:0000256" key="2">
    <source>
        <dbReference type="ARBA" id="ARBA00022737"/>
    </source>
</evidence>